<proteinExistence type="predicted"/>
<evidence type="ECO:0000256" key="6">
    <source>
        <dbReference type="SAM" id="MobiDB-lite"/>
    </source>
</evidence>
<dbReference type="PANTHER" id="PTHR46481:SF10">
    <property type="entry name" value="ZINC FINGER BED DOMAIN-CONTAINING PROTEIN 39"/>
    <property type="match status" value="1"/>
</dbReference>
<evidence type="ECO:0000256" key="3">
    <source>
        <dbReference type="ARBA" id="ARBA00022771"/>
    </source>
</evidence>
<evidence type="ECO:0000256" key="5">
    <source>
        <dbReference type="ARBA" id="ARBA00023242"/>
    </source>
</evidence>
<comment type="subcellular location">
    <subcellularLocation>
        <location evidence="1">Nucleus</location>
    </subcellularLocation>
</comment>
<dbReference type="Proteomes" id="UP001142489">
    <property type="component" value="Unassembled WGS sequence"/>
</dbReference>
<evidence type="ECO:0000256" key="1">
    <source>
        <dbReference type="ARBA" id="ARBA00004123"/>
    </source>
</evidence>
<dbReference type="GO" id="GO:0005634">
    <property type="term" value="C:nucleus"/>
    <property type="evidence" value="ECO:0007669"/>
    <property type="project" value="UniProtKB-SubCell"/>
</dbReference>
<gene>
    <name evidence="7" type="ORF">JRQ81_006776</name>
</gene>
<name>A0A9Q0Y3K4_9SAUR</name>
<accession>A0A9Q0Y3K4</accession>
<keyword evidence="5" id="KW-0539">Nucleus</keyword>
<evidence type="ECO:0000313" key="7">
    <source>
        <dbReference type="EMBL" id="KAJ7341765.1"/>
    </source>
</evidence>
<dbReference type="OrthoDB" id="9050141at2759"/>
<protein>
    <submittedName>
        <fullName evidence="7">Uncharacterized protein</fullName>
    </submittedName>
</protein>
<evidence type="ECO:0000313" key="8">
    <source>
        <dbReference type="Proteomes" id="UP001142489"/>
    </source>
</evidence>
<keyword evidence="8" id="KW-1185">Reference proteome</keyword>
<evidence type="ECO:0000256" key="2">
    <source>
        <dbReference type="ARBA" id="ARBA00022723"/>
    </source>
</evidence>
<feature type="region of interest" description="Disordered" evidence="6">
    <location>
        <begin position="252"/>
        <end position="271"/>
    </location>
</feature>
<comment type="caution">
    <text evidence="7">The sequence shown here is derived from an EMBL/GenBank/DDBJ whole genome shotgun (WGS) entry which is preliminary data.</text>
</comment>
<dbReference type="AlphaFoldDB" id="A0A9Q0Y3K4"/>
<dbReference type="InterPro" id="IPR052035">
    <property type="entry name" value="ZnF_BED_domain_contain"/>
</dbReference>
<evidence type="ECO:0000256" key="4">
    <source>
        <dbReference type="ARBA" id="ARBA00022833"/>
    </source>
</evidence>
<dbReference type="GO" id="GO:0008270">
    <property type="term" value="F:zinc ion binding"/>
    <property type="evidence" value="ECO:0007669"/>
    <property type="project" value="UniProtKB-KW"/>
</dbReference>
<keyword evidence="2" id="KW-0479">Metal-binding</keyword>
<organism evidence="7 8">
    <name type="scientific">Phrynocephalus forsythii</name>
    <dbReference type="NCBI Taxonomy" id="171643"/>
    <lineage>
        <taxon>Eukaryota</taxon>
        <taxon>Metazoa</taxon>
        <taxon>Chordata</taxon>
        <taxon>Craniata</taxon>
        <taxon>Vertebrata</taxon>
        <taxon>Euteleostomi</taxon>
        <taxon>Lepidosauria</taxon>
        <taxon>Squamata</taxon>
        <taxon>Bifurcata</taxon>
        <taxon>Unidentata</taxon>
        <taxon>Episquamata</taxon>
        <taxon>Toxicofera</taxon>
        <taxon>Iguania</taxon>
        <taxon>Acrodonta</taxon>
        <taxon>Agamidae</taxon>
        <taxon>Agaminae</taxon>
        <taxon>Phrynocephalus</taxon>
    </lineage>
</organism>
<sequence>MQAVTLSALNEAGLKGIVRMAHKLHLVMCDALGLGSQVREACVRATRETRALLEKCRQLVGHFSHSVKAARQLCKKQDEMGMAEHILVQDMPTHWNSTLNMIAHLVEQKDVLVAVMSTPPVLPGGRELNISSTNWLTLRQMVDILRPFEETTKVLCGLKASVGHVIPPIHALDRGLSAQMQEDSLLLPRIRAFFRRLQVYQLASLCDPCIKGTLALSLEDLEAYKTQLSLKVCKVVEAQGGHAQPEMQGCRLKAGEGSSQEPSVSGSATQRSIKPSYMTSVIAMAVFRSWVDRPAEEQDSAAAMVREYMAEPLYGPHGRPPALLGQ</sequence>
<reference evidence="7" key="1">
    <citation type="journal article" date="2023" name="DNA Res.">
        <title>Chromosome-level genome assembly of Phrynocephalus forsythii using third-generation DNA sequencing and Hi-C analysis.</title>
        <authorList>
            <person name="Qi Y."/>
            <person name="Zhao W."/>
            <person name="Zhao Y."/>
            <person name="Niu C."/>
            <person name="Cao S."/>
            <person name="Zhang Y."/>
        </authorList>
    </citation>
    <scope>NUCLEOTIDE SEQUENCE</scope>
    <source>
        <tissue evidence="7">Muscle</tissue>
    </source>
</reference>
<feature type="compositionally biased region" description="Polar residues" evidence="6">
    <location>
        <begin position="257"/>
        <end position="271"/>
    </location>
</feature>
<dbReference type="PANTHER" id="PTHR46481">
    <property type="entry name" value="ZINC FINGER BED DOMAIN-CONTAINING PROTEIN 4"/>
    <property type="match status" value="1"/>
</dbReference>
<keyword evidence="4" id="KW-0862">Zinc</keyword>
<dbReference type="InterPro" id="IPR012337">
    <property type="entry name" value="RNaseH-like_sf"/>
</dbReference>
<dbReference type="SUPFAM" id="SSF53098">
    <property type="entry name" value="Ribonuclease H-like"/>
    <property type="match status" value="1"/>
</dbReference>
<keyword evidence="3" id="KW-0863">Zinc-finger</keyword>
<dbReference type="EMBL" id="JAPFRF010000002">
    <property type="protein sequence ID" value="KAJ7341765.1"/>
    <property type="molecule type" value="Genomic_DNA"/>
</dbReference>